<dbReference type="Gene3D" id="1.10.10.10">
    <property type="entry name" value="Winged helix-like DNA-binding domain superfamily/Winged helix DNA-binding domain"/>
    <property type="match status" value="1"/>
</dbReference>
<dbReference type="SUPFAM" id="SSF46785">
    <property type="entry name" value="Winged helix' DNA-binding domain"/>
    <property type="match status" value="1"/>
</dbReference>
<dbReference type="eggNOG" id="COG1802">
    <property type="taxonomic scope" value="Bacteria"/>
</dbReference>
<dbReference type="PANTHER" id="PTHR43537:SF24">
    <property type="entry name" value="GLUCONATE OPERON TRANSCRIPTIONAL REPRESSOR"/>
    <property type="match status" value="1"/>
</dbReference>
<name>A0A0B0D7X6_9MICC</name>
<dbReference type="InterPro" id="IPR000524">
    <property type="entry name" value="Tscrpt_reg_HTH_GntR"/>
</dbReference>
<evidence type="ECO:0000313" key="5">
    <source>
        <dbReference type="EMBL" id="KHE73493.1"/>
    </source>
</evidence>
<dbReference type="PROSITE" id="PS50949">
    <property type="entry name" value="HTH_GNTR"/>
    <property type="match status" value="1"/>
</dbReference>
<feature type="domain" description="HTH gntR-type" evidence="4">
    <location>
        <begin position="8"/>
        <end position="75"/>
    </location>
</feature>
<dbReference type="SMART" id="SM00345">
    <property type="entry name" value="HTH_GNTR"/>
    <property type="match status" value="1"/>
</dbReference>
<gene>
    <name evidence="5" type="ORF">AS25_12395</name>
</gene>
<dbReference type="Gene3D" id="1.20.120.530">
    <property type="entry name" value="GntR ligand-binding domain-like"/>
    <property type="match status" value="1"/>
</dbReference>
<dbReference type="Proteomes" id="UP000030664">
    <property type="component" value="Unassembled WGS sequence"/>
</dbReference>
<evidence type="ECO:0000256" key="1">
    <source>
        <dbReference type="ARBA" id="ARBA00023015"/>
    </source>
</evidence>
<protein>
    <submittedName>
        <fullName evidence="5">GntR family transcriptional regulator</fullName>
    </submittedName>
</protein>
<dbReference type="SUPFAM" id="SSF48008">
    <property type="entry name" value="GntR ligand-binding domain-like"/>
    <property type="match status" value="1"/>
</dbReference>
<reference evidence="5 6" key="1">
    <citation type="submission" date="2014-09" db="EMBL/GenBank/DDBJ databases">
        <title>High-quality draft genome sequence of Kocuria marina SO9-6, an actinobacterium isolated from a copper mine.</title>
        <authorList>
            <person name="Castro D.B."/>
            <person name="Pereira L.B."/>
            <person name="Silva M.V."/>
            <person name="Silva B.P."/>
            <person name="Zanardi B.R."/>
            <person name="Carlos C."/>
            <person name="Belgini D.R."/>
            <person name="Limache E.G."/>
            <person name="Lacerda G.V."/>
            <person name="Nery M.B."/>
            <person name="Gomes M.B."/>
            <person name="Souza S."/>
            <person name="Silva T.M."/>
            <person name="Rodrigues V.D."/>
            <person name="Paulino L.C."/>
            <person name="Vicentini R."/>
            <person name="Ferraz L.F."/>
            <person name="Ottoboni L.M."/>
        </authorList>
    </citation>
    <scope>NUCLEOTIDE SEQUENCE [LARGE SCALE GENOMIC DNA]</scope>
    <source>
        <strain evidence="5 6">SO9-6</strain>
    </source>
</reference>
<evidence type="ECO:0000256" key="3">
    <source>
        <dbReference type="ARBA" id="ARBA00023163"/>
    </source>
</evidence>
<evidence type="ECO:0000256" key="2">
    <source>
        <dbReference type="ARBA" id="ARBA00023125"/>
    </source>
</evidence>
<evidence type="ECO:0000259" key="4">
    <source>
        <dbReference type="PROSITE" id="PS50949"/>
    </source>
</evidence>
<organism evidence="5 6">
    <name type="scientific">Kocuria marina</name>
    <dbReference type="NCBI Taxonomy" id="223184"/>
    <lineage>
        <taxon>Bacteria</taxon>
        <taxon>Bacillati</taxon>
        <taxon>Actinomycetota</taxon>
        <taxon>Actinomycetes</taxon>
        <taxon>Micrococcales</taxon>
        <taxon>Micrococcaceae</taxon>
        <taxon>Kocuria</taxon>
    </lineage>
</organism>
<dbReference type="Pfam" id="PF00392">
    <property type="entry name" value="GntR"/>
    <property type="match status" value="1"/>
</dbReference>
<comment type="caution">
    <text evidence="5">The sequence shown here is derived from an EMBL/GenBank/DDBJ whole genome shotgun (WGS) entry which is preliminary data.</text>
</comment>
<dbReference type="GO" id="GO:0003700">
    <property type="term" value="F:DNA-binding transcription factor activity"/>
    <property type="evidence" value="ECO:0007669"/>
    <property type="project" value="InterPro"/>
</dbReference>
<dbReference type="InterPro" id="IPR036388">
    <property type="entry name" value="WH-like_DNA-bd_sf"/>
</dbReference>
<evidence type="ECO:0000313" key="6">
    <source>
        <dbReference type="Proteomes" id="UP000030664"/>
    </source>
</evidence>
<dbReference type="STRING" id="223184.AS25_12395"/>
<dbReference type="SMART" id="SM00895">
    <property type="entry name" value="FCD"/>
    <property type="match status" value="1"/>
</dbReference>
<dbReference type="Pfam" id="PF07729">
    <property type="entry name" value="FCD"/>
    <property type="match status" value="1"/>
</dbReference>
<accession>A0A0B0D7X6</accession>
<dbReference type="AlphaFoldDB" id="A0A0B0D7X6"/>
<dbReference type="RefSeq" id="WP_035965510.1">
    <property type="nucleotide sequence ID" value="NZ_JAQDPS010000020.1"/>
</dbReference>
<proteinExistence type="predicted"/>
<dbReference type="GO" id="GO:0003677">
    <property type="term" value="F:DNA binding"/>
    <property type="evidence" value="ECO:0007669"/>
    <property type="project" value="UniProtKB-KW"/>
</dbReference>
<dbReference type="InterPro" id="IPR036390">
    <property type="entry name" value="WH_DNA-bd_sf"/>
</dbReference>
<dbReference type="InterPro" id="IPR011711">
    <property type="entry name" value="GntR_C"/>
</dbReference>
<sequence length="217" mass="24133">MKETKSSGSLAARAFELLQDKLIFLEIAPGEPLNETQLGLELEVGRTPLREALKRLETERLVATFPRRGTFATPVDITVLSEISEVREVLEPLAVRLAAKRLDHRSRGELKDLKDQLDTATPGGSSDPQDALRWDSTIHRALYCAAGNAHLEATLNRYGNLATRIWCLAATRNPTPVEHIATHSQLLDAVLNGRGEDAAEIMREHVGEFEQHMREVL</sequence>
<dbReference type="EMBL" id="JROM01000056">
    <property type="protein sequence ID" value="KHE73493.1"/>
    <property type="molecule type" value="Genomic_DNA"/>
</dbReference>
<keyword evidence="2" id="KW-0238">DNA-binding</keyword>
<keyword evidence="1" id="KW-0805">Transcription regulation</keyword>
<dbReference type="PANTHER" id="PTHR43537">
    <property type="entry name" value="TRANSCRIPTIONAL REGULATOR, GNTR FAMILY"/>
    <property type="match status" value="1"/>
</dbReference>
<dbReference type="InterPro" id="IPR008920">
    <property type="entry name" value="TF_FadR/GntR_C"/>
</dbReference>
<keyword evidence="3" id="KW-0804">Transcription</keyword>